<reference evidence="1" key="1">
    <citation type="submission" date="2022-09" db="EMBL/GenBank/DDBJ databases">
        <title>Culturomic study of gut microbiota in children with autism spectrum disorder.</title>
        <authorList>
            <person name="Efimov B.A."/>
            <person name="Chaplin A.V."/>
            <person name="Sokolova S.R."/>
            <person name="Pikina A.P."/>
            <person name="Korzhanova M."/>
            <person name="Belova V."/>
            <person name="Korostin D."/>
        </authorList>
    </citation>
    <scope>NUCLEOTIDE SEQUENCE</scope>
    <source>
        <strain evidence="1">ASD5510</strain>
    </source>
</reference>
<accession>A0A9J6QW75</accession>
<keyword evidence="2" id="KW-1185">Reference proteome</keyword>
<evidence type="ECO:0008006" key="3">
    <source>
        <dbReference type="Google" id="ProtNLM"/>
    </source>
</evidence>
<evidence type="ECO:0000313" key="1">
    <source>
        <dbReference type="EMBL" id="MCU7379006.1"/>
    </source>
</evidence>
<comment type="caution">
    <text evidence="1">The sequence shown here is derived from an EMBL/GenBank/DDBJ whole genome shotgun (WGS) entry which is preliminary data.</text>
</comment>
<dbReference type="Proteomes" id="UP001065549">
    <property type="component" value="Unassembled WGS sequence"/>
</dbReference>
<organism evidence="1 2">
    <name type="scientific">Hominibacterium faecale</name>
    <dbReference type="NCBI Taxonomy" id="2839743"/>
    <lineage>
        <taxon>Bacteria</taxon>
        <taxon>Bacillati</taxon>
        <taxon>Bacillota</taxon>
        <taxon>Clostridia</taxon>
        <taxon>Peptostreptococcales</taxon>
        <taxon>Anaerovoracaceae</taxon>
        <taxon>Hominibacterium</taxon>
    </lineage>
</organism>
<dbReference type="EMBL" id="JAOSHN010000004">
    <property type="protein sequence ID" value="MCU7379006.1"/>
    <property type="molecule type" value="Genomic_DNA"/>
</dbReference>
<dbReference type="AlphaFoldDB" id="A0A9J6QW75"/>
<name>A0A9J6QW75_9FIRM</name>
<evidence type="ECO:0000313" key="2">
    <source>
        <dbReference type="Proteomes" id="UP001065549"/>
    </source>
</evidence>
<gene>
    <name evidence="1" type="ORF">OBO34_11660</name>
</gene>
<protein>
    <recommendedName>
        <fullName evidence="3">DUF3951 domain-containing protein</fullName>
    </recommendedName>
</protein>
<proteinExistence type="predicted"/>
<dbReference type="RefSeq" id="WP_148397689.1">
    <property type="nucleotide sequence ID" value="NZ_JAJAGH010000001.1"/>
</dbReference>
<sequence>MPLILLGLLVVAGLLAYMYFTGHSEGFVRKKTNDKNPDQKDKEATVIYLPNDLEKEKKRRKVKTGK</sequence>